<evidence type="ECO:0000313" key="6">
    <source>
        <dbReference type="Proteomes" id="UP000694557"/>
    </source>
</evidence>
<dbReference type="GeneTree" id="ENSGT00990000212860"/>
<dbReference type="Pfam" id="PF00106">
    <property type="entry name" value="adh_short"/>
    <property type="match status" value="1"/>
</dbReference>
<comment type="similarity">
    <text evidence="2">Belongs to the short-chain dehydrogenases/reductases (SDR) family.</text>
</comment>
<dbReference type="Proteomes" id="UP000694557">
    <property type="component" value="Unassembled WGS sequence"/>
</dbReference>
<keyword evidence="4" id="KW-0444">Lipid biosynthesis</keyword>
<dbReference type="InterPro" id="IPR036291">
    <property type="entry name" value="NAD(P)-bd_dom_sf"/>
</dbReference>
<reference evidence="5" key="2">
    <citation type="submission" date="2025-09" db="UniProtKB">
        <authorList>
            <consortium name="Ensembl"/>
        </authorList>
    </citation>
    <scope>IDENTIFICATION</scope>
</reference>
<reference evidence="5" key="1">
    <citation type="submission" date="2025-08" db="UniProtKB">
        <authorList>
            <consortium name="Ensembl"/>
        </authorList>
    </citation>
    <scope>IDENTIFICATION</scope>
</reference>
<evidence type="ECO:0000313" key="5">
    <source>
        <dbReference type="Ensembl" id="ENSOKIP00005110087.1"/>
    </source>
</evidence>
<dbReference type="GO" id="GO:0016616">
    <property type="term" value="F:oxidoreductase activity, acting on the CH-OH group of donors, NAD or NADP as acceptor"/>
    <property type="evidence" value="ECO:0007669"/>
    <property type="project" value="TreeGrafter"/>
</dbReference>
<dbReference type="GO" id="GO:0048038">
    <property type="term" value="F:quinone binding"/>
    <property type="evidence" value="ECO:0007669"/>
    <property type="project" value="TreeGrafter"/>
</dbReference>
<keyword evidence="4" id="KW-0276">Fatty acid metabolism</keyword>
<keyword evidence="3" id="KW-0560">Oxidoreductase</keyword>
<dbReference type="AlphaFoldDB" id="A0A8C7L554"/>
<evidence type="ECO:0000256" key="4">
    <source>
        <dbReference type="ARBA" id="ARBA00023160"/>
    </source>
</evidence>
<dbReference type="InterPro" id="IPR002347">
    <property type="entry name" value="SDR_fam"/>
</dbReference>
<accession>A0A8C7L554</accession>
<dbReference type="PANTHER" id="PTHR42760:SF83">
    <property type="entry name" value="(3R)-3-HYDROXYACYL-COA DEHYDROGENASE"/>
    <property type="match status" value="1"/>
</dbReference>
<keyword evidence="6" id="KW-1185">Reference proteome</keyword>
<comment type="pathway">
    <text evidence="1">Lipid metabolism; fatty acid biosynthesis.</text>
</comment>
<keyword evidence="4" id="KW-0275">Fatty acid biosynthesis</keyword>
<keyword evidence="4" id="KW-0443">Lipid metabolism</keyword>
<evidence type="ECO:0000256" key="3">
    <source>
        <dbReference type="ARBA" id="ARBA00023002"/>
    </source>
</evidence>
<dbReference type="SUPFAM" id="SSF51735">
    <property type="entry name" value="NAD(P)-binding Rossmann-fold domains"/>
    <property type="match status" value="1"/>
</dbReference>
<dbReference type="PANTHER" id="PTHR42760">
    <property type="entry name" value="SHORT-CHAIN DEHYDROGENASES/REDUCTASES FAMILY MEMBER"/>
    <property type="match status" value="1"/>
</dbReference>
<evidence type="ECO:0000256" key="2">
    <source>
        <dbReference type="ARBA" id="ARBA00006484"/>
    </source>
</evidence>
<dbReference type="Ensembl" id="ENSOKIT00005117908.1">
    <property type="protein sequence ID" value="ENSOKIP00005110087.1"/>
    <property type="gene ID" value="ENSOKIG00005048123.1"/>
</dbReference>
<dbReference type="GO" id="GO:0006633">
    <property type="term" value="P:fatty acid biosynthetic process"/>
    <property type="evidence" value="ECO:0007669"/>
    <property type="project" value="UniProtKB-KW"/>
</dbReference>
<name>A0A8C7L554_ONCKI</name>
<organism evidence="5 6">
    <name type="scientific">Oncorhynchus kisutch</name>
    <name type="common">Coho salmon</name>
    <name type="synonym">Salmo kisutch</name>
    <dbReference type="NCBI Taxonomy" id="8019"/>
    <lineage>
        <taxon>Eukaryota</taxon>
        <taxon>Metazoa</taxon>
        <taxon>Chordata</taxon>
        <taxon>Craniata</taxon>
        <taxon>Vertebrata</taxon>
        <taxon>Euteleostomi</taxon>
        <taxon>Actinopterygii</taxon>
        <taxon>Neopterygii</taxon>
        <taxon>Teleostei</taxon>
        <taxon>Protacanthopterygii</taxon>
        <taxon>Salmoniformes</taxon>
        <taxon>Salmonidae</taxon>
        <taxon>Salmoninae</taxon>
        <taxon>Oncorhynchus</taxon>
    </lineage>
</organism>
<sequence>MPATTRLISRLTDITGICQQFTSEGATVVVADIREESANQAGPPLLLFQSRESVEKLLTSIHCRYFQPPSVCVNAAGVTQDDFSLKMEDEDFDKVTQATFLLTKAVGKALVASGAPKRFIIAVGSIVGKSGILTIGPPASKAVVEGLTRTAANYRFNCLPGFVTTPMTDKVSPFFISDIESNPLNCFLLLYRSVYLTCCVLFCVCSLRPWCPWGGWESLQVGIPYTQPSML</sequence>
<evidence type="ECO:0000256" key="1">
    <source>
        <dbReference type="ARBA" id="ARBA00005194"/>
    </source>
</evidence>
<proteinExistence type="inferred from homology"/>
<protein>
    <submittedName>
        <fullName evidence="5">Uncharacterized protein</fullName>
    </submittedName>
</protein>
<dbReference type="Gene3D" id="3.40.50.720">
    <property type="entry name" value="NAD(P)-binding Rossmann-like Domain"/>
    <property type="match status" value="1"/>
</dbReference>